<evidence type="ECO:0000313" key="2">
    <source>
        <dbReference type="EMBL" id="KAJ3254484.1"/>
    </source>
</evidence>
<dbReference type="EMBL" id="JADGKB010000084">
    <property type="protein sequence ID" value="KAJ3254484.1"/>
    <property type="molecule type" value="Genomic_DNA"/>
</dbReference>
<evidence type="ECO:0000313" key="3">
    <source>
        <dbReference type="Proteomes" id="UP001210925"/>
    </source>
</evidence>
<gene>
    <name evidence="2" type="ORF">HK103_007120</name>
</gene>
<feature type="compositionally biased region" description="Basic and acidic residues" evidence="1">
    <location>
        <begin position="97"/>
        <end position="108"/>
    </location>
</feature>
<name>A0AAD5UFQ6_9FUNG</name>
<comment type="caution">
    <text evidence="2">The sequence shown here is derived from an EMBL/GenBank/DDBJ whole genome shotgun (WGS) entry which is preliminary data.</text>
</comment>
<organism evidence="2 3">
    <name type="scientific">Boothiomyces macroporosus</name>
    <dbReference type="NCBI Taxonomy" id="261099"/>
    <lineage>
        <taxon>Eukaryota</taxon>
        <taxon>Fungi</taxon>
        <taxon>Fungi incertae sedis</taxon>
        <taxon>Chytridiomycota</taxon>
        <taxon>Chytridiomycota incertae sedis</taxon>
        <taxon>Chytridiomycetes</taxon>
        <taxon>Rhizophydiales</taxon>
        <taxon>Terramycetaceae</taxon>
        <taxon>Boothiomyces</taxon>
    </lineage>
</organism>
<feature type="region of interest" description="Disordered" evidence="1">
    <location>
        <begin position="97"/>
        <end position="179"/>
    </location>
</feature>
<feature type="compositionally biased region" description="Low complexity" evidence="1">
    <location>
        <begin position="149"/>
        <end position="162"/>
    </location>
</feature>
<protein>
    <submittedName>
        <fullName evidence="2">Uncharacterized protein</fullName>
    </submittedName>
</protein>
<reference evidence="2" key="1">
    <citation type="submission" date="2020-05" db="EMBL/GenBank/DDBJ databases">
        <title>Phylogenomic resolution of chytrid fungi.</title>
        <authorList>
            <person name="Stajich J.E."/>
            <person name="Amses K."/>
            <person name="Simmons R."/>
            <person name="Seto K."/>
            <person name="Myers J."/>
            <person name="Bonds A."/>
            <person name="Quandt C.A."/>
            <person name="Barry K."/>
            <person name="Liu P."/>
            <person name="Grigoriev I."/>
            <person name="Longcore J.E."/>
            <person name="James T.Y."/>
        </authorList>
    </citation>
    <scope>NUCLEOTIDE SEQUENCE</scope>
    <source>
        <strain evidence="2">PLAUS21</strain>
    </source>
</reference>
<proteinExistence type="predicted"/>
<sequence>MQNIPVYNWEKKWVDPTYSPIAATLAARPGNTMRPAPNNYRLLKYVSNQANIDPTSHIKEAEEKFANYQLDESVQFIEMKIPVVESNETLLGFSIEELKKKDDSKSKPADQQATSEAAEPTPASPVKPANPNIKIGSPTKGGSPIRVLSPARSPNRPSSPVREATSPSKAAPPTDNVSN</sequence>
<dbReference type="Proteomes" id="UP001210925">
    <property type="component" value="Unassembled WGS sequence"/>
</dbReference>
<keyword evidence="3" id="KW-1185">Reference proteome</keyword>
<accession>A0AAD5UFQ6</accession>
<dbReference type="AlphaFoldDB" id="A0AAD5UFQ6"/>
<evidence type="ECO:0000256" key="1">
    <source>
        <dbReference type="SAM" id="MobiDB-lite"/>
    </source>
</evidence>